<dbReference type="SUPFAM" id="SSF47095">
    <property type="entry name" value="HMG-box"/>
    <property type="match status" value="3"/>
</dbReference>
<feature type="region of interest" description="Disordered" evidence="4">
    <location>
        <begin position="413"/>
        <end position="478"/>
    </location>
</feature>
<dbReference type="GO" id="GO:0030154">
    <property type="term" value="P:cell differentiation"/>
    <property type="evidence" value="ECO:0007669"/>
    <property type="project" value="TreeGrafter"/>
</dbReference>
<reference evidence="6 7" key="2">
    <citation type="submission" date="2016-08" db="EMBL/GenBank/DDBJ databases">
        <title>Pervasive Adenine N6-methylation of Active Genes in Fungi.</title>
        <authorList>
            <consortium name="DOE Joint Genome Institute"/>
            <person name="Mondo S.J."/>
            <person name="Dannebaum R.O."/>
            <person name="Kuo R.C."/>
            <person name="Labutti K."/>
            <person name="Haridas S."/>
            <person name="Kuo A."/>
            <person name="Salamov A."/>
            <person name="Ahrendt S.R."/>
            <person name="Lipzen A."/>
            <person name="Sullivan W."/>
            <person name="Andreopoulos W.B."/>
            <person name="Clum A."/>
            <person name="Lindquist E."/>
            <person name="Daum C."/>
            <person name="Ramamoorthy G.K."/>
            <person name="Gryganskyi A."/>
            <person name="Culley D."/>
            <person name="Magnuson J.K."/>
            <person name="James T.Y."/>
            <person name="O'Malley M.A."/>
            <person name="Stajich J.E."/>
            <person name="Spatafora J.W."/>
            <person name="Visel A."/>
            <person name="Grigoriev I.V."/>
        </authorList>
    </citation>
    <scope>NUCLEOTIDE SEQUENCE [LARGE SCALE GENOMIC DNA]</scope>
    <source>
        <strain evidence="6 7">S4</strain>
    </source>
</reference>
<feature type="compositionally biased region" description="Low complexity" evidence="4">
    <location>
        <begin position="190"/>
        <end position="201"/>
    </location>
</feature>
<feature type="DNA-binding region" description="HMG box" evidence="3">
    <location>
        <begin position="328"/>
        <end position="396"/>
    </location>
</feature>
<dbReference type="PANTHER" id="PTHR10270:SF161">
    <property type="entry name" value="SEX-DETERMINING REGION Y PROTEIN"/>
    <property type="match status" value="1"/>
</dbReference>
<evidence type="ECO:0000256" key="4">
    <source>
        <dbReference type="SAM" id="MobiDB-lite"/>
    </source>
</evidence>
<dbReference type="GO" id="GO:0000978">
    <property type="term" value="F:RNA polymerase II cis-regulatory region sequence-specific DNA binding"/>
    <property type="evidence" value="ECO:0007669"/>
    <property type="project" value="TreeGrafter"/>
</dbReference>
<dbReference type="CDD" id="cd00084">
    <property type="entry name" value="HMG-box_SF"/>
    <property type="match status" value="2"/>
</dbReference>
<feature type="compositionally biased region" description="Low complexity" evidence="4">
    <location>
        <begin position="24"/>
        <end position="34"/>
    </location>
</feature>
<sequence>MFHYNPRMLQQQQVQFQAQAQAQAQSQRQVSQPQHANRQRAQRTQQGNKLSDITSQPFDLYGVQDPTFMVTDNAAVQHPEQVYSQQQQLQTLSDRSTQREQPQFSQAPPHHTLQTLQPETSRPAAQAGFENSNHMMEYVDADRTVDKTLNGNNQARWNNQQFVGLHTTDLQKPLQGNLTMEGEEDGLSANNSTPNNGSPTPKVKRPMNAFLIFSVKRRRELSSQNPTLATSEISTILGDEWAKMDADLKNNFILQAQMLKNNFDREHPDYVYTRRPNYTRKKRRFSNRPVQDGSPSNSGHSMNSPSMYYPYGPYAFPPIPFGYQTVPIKQPPNAYLLFNRTTRPKIKNEHPDISVSEVSKRVGEAWKFLPEEEKNKFYEEAKRLRKDFDNIQKLAKAQRESFRGKKINPASVGLPLAQSPLSHQSPQGHSPHEAQDGAGFGYLGYPQTVGMPPFPMTPLPKRRLRAPKDPSQPKHPSSGFLFFLREVRPQYTAKYPKNSLGPISKMISAAWKELSAEDKAKYIQKSEEDKKRYAIEMEMWLEAKKQKTNAS</sequence>
<gene>
    <name evidence="6" type="ORF">BCR32DRAFT_96104</name>
</gene>
<dbReference type="Proteomes" id="UP000193944">
    <property type="component" value="Unassembled WGS sequence"/>
</dbReference>
<dbReference type="OrthoDB" id="1919336at2759"/>
<dbReference type="SMART" id="SM00398">
    <property type="entry name" value="HMG"/>
    <property type="match status" value="3"/>
</dbReference>
<evidence type="ECO:0000256" key="3">
    <source>
        <dbReference type="PROSITE-ProRule" id="PRU00267"/>
    </source>
</evidence>
<organism evidence="6 7">
    <name type="scientific">Anaeromyces robustus</name>
    <dbReference type="NCBI Taxonomy" id="1754192"/>
    <lineage>
        <taxon>Eukaryota</taxon>
        <taxon>Fungi</taxon>
        <taxon>Fungi incertae sedis</taxon>
        <taxon>Chytridiomycota</taxon>
        <taxon>Chytridiomycota incertae sedis</taxon>
        <taxon>Neocallimastigomycetes</taxon>
        <taxon>Neocallimastigales</taxon>
        <taxon>Neocallimastigaceae</taxon>
        <taxon>Anaeromyces</taxon>
    </lineage>
</organism>
<dbReference type="GO" id="GO:0005634">
    <property type="term" value="C:nucleus"/>
    <property type="evidence" value="ECO:0007669"/>
    <property type="project" value="UniProtKB-UniRule"/>
</dbReference>
<feature type="region of interest" description="Disordered" evidence="4">
    <location>
        <begin position="280"/>
        <end position="303"/>
    </location>
</feature>
<dbReference type="Gene3D" id="1.10.30.10">
    <property type="entry name" value="High mobility group box domain"/>
    <property type="match status" value="3"/>
</dbReference>
<dbReference type="PROSITE" id="PS50118">
    <property type="entry name" value="HMG_BOX_2"/>
    <property type="match status" value="3"/>
</dbReference>
<feature type="domain" description="HMG box" evidence="5">
    <location>
        <begin position="328"/>
        <end position="396"/>
    </location>
</feature>
<feature type="compositionally biased region" description="Low complexity" evidence="4">
    <location>
        <begin position="84"/>
        <end position="95"/>
    </location>
</feature>
<feature type="DNA-binding region" description="HMG box" evidence="3">
    <location>
        <begin position="203"/>
        <end position="271"/>
    </location>
</feature>
<evidence type="ECO:0000313" key="6">
    <source>
        <dbReference type="EMBL" id="ORX75238.1"/>
    </source>
</evidence>
<evidence type="ECO:0000313" key="7">
    <source>
        <dbReference type="Proteomes" id="UP000193944"/>
    </source>
</evidence>
<keyword evidence="1 3" id="KW-0238">DNA-binding</keyword>
<comment type="caution">
    <text evidence="6">The sequence shown here is derived from an EMBL/GenBank/DDBJ whole genome shotgun (WGS) entry which is preliminary data.</text>
</comment>
<dbReference type="EMBL" id="MCFG01000369">
    <property type="protein sequence ID" value="ORX75238.1"/>
    <property type="molecule type" value="Genomic_DNA"/>
</dbReference>
<reference evidence="6 7" key="1">
    <citation type="submission" date="2016-08" db="EMBL/GenBank/DDBJ databases">
        <title>A Parts List for Fungal Cellulosomes Revealed by Comparative Genomics.</title>
        <authorList>
            <consortium name="DOE Joint Genome Institute"/>
            <person name="Haitjema C.H."/>
            <person name="Gilmore S.P."/>
            <person name="Henske J.K."/>
            <person name="Solomon K.V."/>
            <person name="De Groot R."/>
            <person name="Kuo A."/>
            <person name="Mondo S.J."/>
            <person name="Salamov A.A."/>
            <person name="Labutti K."/>
            <person name="Zhao Z."/>
            <person name="Chiniquy J."/>
            <person name="Barry K."/>
            <person name="Brewer H.M."/>
            <person name="Purvine S.O."/>
            <person name="Wright A.T."/>
            <person name="Boxma B."/>
            <person name="Van Alen T."/>
            <person name="Hackstein J.H."/>
            <person name="Baker S.E."/>
            <person name="Grigoriev I.V."/>
            <person name="O'Malley M.A."/>
        </authorList>
    </citation>
    <scope>NUCLEOTIDE SEQUENCE [LARGE SCALE GENOMIC DNA]</scope>
    <source>
        <strain evidence="6 7">S4</strain>
    </source>
</reference>
<keyword evidence="3" id="KW-0539">Nucleus</keyword>
<proteinExistence type="predicted"/>
<feature type="DNA-binding region" description="HMG box" evidence="3">
    <location>
        <begin position="473"/>
        <end position="541"/>
    </location>
</feature>
<keyword evidence="2" id="KW-0804">Transcription</keyword>
<dbReference type="Pfam" id="PF00505">
    <property type="entry name" value="HMG_box"/>
    <property type="match status" value="3"/>
</dbReference>
<evidence type="ECO:0000256" key="2">
    <source>
        <dbReference type="ARBA" id="ARBA00023163"/>
    </source>
</evidence>
<dbReference type="InterPro" id="IPR036910">
    <property type="entry name" value="HMG_box_dom_sf"/>
</dbReference>
<name>A0A1Y1WPM3_9FUNG</name>
<accession>A0A1Y1WPM3</accession>
<evidence type="ECO:0000256" key="1">
    <source>
        <dbReference type="ARBA" id="ARBA00023125"/>
    </source>
</evidence>
<dbReference type="PANTHER" id="PTHR10270">
    <property type="entry name" value="SOX TRANSCRIPTION FACTOR"/>
    <property type="match status" value="1"/>
</dbReference>
<dbReference type="STRING" id="1754192.A0A1Y1WPM3"/>
<feature type="compositionally biased region" description="Polar residues" evidence="4">
    <location>
        <begin position="419"/>
        <end position="428"/>
    </location>
</feature>
<feature type="compositionally biased region" description="Polar residues" evidence="4">
    <location>
        <begin position="99"/>
        <end position="120"/>
    </location>
</feature>
<feature type="domain" description="HMG box" evidence="5">
    <location>
        <begin position="473"/>
        <end position="541"/>
    </location>
</feature>
<dbReference type="InterPro" id="IPR050140">
    <property type="entry name" value="SRY-related_HMG-box_TF-like"/>
</dbReference>
<dbReference type="InterPro" id="IPR009071">
    <property type="entry name" value="HMG_box_dom"/>
</dbReference>
<evidence type="ECO:0000259" key="5">
    <source>
        <dbReference type="PROSITE" id="PS50118"/>
    </source>
</evidence>
<dbReference type="AlphaFoldDB" id="A0A1Y1WPM3"/>
<feature type="domain" description="HMG box" evidence="5">
    <location>
        <begin position="203"/>
        <end position="271"/>
    </location>
</feature>
<dbReference type="GO" id="GO:0001228">
    <property type="term" value="F:DNA-binding transcription activator activity, RNA polymerase II-specific"/>
    <property type="evidence" value="ECO:0007669"/>
    <property type="project" value="TreeGrafter"/>
</dbReference>
<feature type="compositionally biased region" description="Polar residues" evidence="4">
    <location>
        <begin position="293"/>
        <end position="303"/>
    </location>
</feature>
<feature type="region of interest" description="Disordered" evidence="4">
    <location>
        <begin position="24"/>
        <end position="58"/>
    </location>
</feature>
<feature type="region of interest" description="Disordered" evidence="4">
    <location>
        <begin position="180"/>
        <end position="204"/>
    </location>
</feature>
<feature type="region of interest" description="Disordered" evidence="4">
    <location>
        <begin position="80"/>
        <end position="123"/>
    </location>
</feature>
<protein>
    <submittedName>
        <fullName evidence="6">HMG-box</fullName>
    </submittedName>
</protein>
<feature type="compositionally biased region" description="Polar residues" evidence="4">
    <location>
        <begin position="42"/>
        <end position="57"/>
    </location>
</feature>
<keyword evidence="7" id="KW-1185">Reference proteome</keyword>